<keyword evidence="3" id="KW-1185">Reference proteome</keyword>
<feature type="compositionally biased region" description="Low complexity" evidence="1">
    <location>
        <begin position="35"/>
        <end position="46"/>
    </location>
</feature>
<feature type="compositionally biased region" description="Basic residues" evidence="1">
    <location>
        <begin position="155"/>
        <end position="166"/>
    </location>
</feature>
<feature type="region of interest" description="Disordered" evidence="1">
    <location>
        <begin position="220"/>
        <end position="359"/>
    </location>
</feature>
<feature type="region of interest" description="Disordered" evidence="1">
    <location>
        <begin position="120"/>
        <end position="207"/>
    </location>
</feature>
<sequence length="684" mass="73403">MAPKKTPTATTAIERGRKIGTRSTSAPVQAPPAPTALATSASLPTVPEGDATVPEARSRSPSPVTMLGDVNMVEDGSTATASPVVATYAEAATPRSGSPIPDLISTPVKRTPTAALTYVLSRATSPQRPVSPTPRRDDFPPLPSPSAEVQTASHAARRKDKGKNKATKTPSPSPPATPRPRSLSPAFSFTYSRDGSPILFGHGDTSYDEEADIARAVALSLGKETDTNTAGASTARRHAEHAPTSSSRSHADAAPASPPRRRANAAPESPPKRQRADSTGRAIPITRDDSPFLQPVPGPAAARAAHEREERHAAREHEERRAAREREERHAARERHARPAHHTLDGNPPRGAYATPPEGGYRRVYGVTSATLYNNHNDAQMLTWTAVPDPKIIITISGGNGVRTQMQPNLVTFFSNYFNLNVLHLTRLKVGAPALGQRAGPDPKAWLVTGLSDNQIRWLLHVGMVSRDDGLTIYTHHFSPEISGYAATFEGLIIPAEDTDLARAIIGGAISDDPRIASHVRAHRDHFAPEWSADEAFARFCESITVASIDLLAPNGGGSYIAWNVYVEPFTIVEAHFDTFIKLVNSLVITTAFNGQGRARRNPFHCSICPGTDHPTNLCPCPLAPGYRGPTPETIGALLEASRNAISTRDKSIRPKFEKGKMGKGDRKGKGNRDFRNGGNGRDS</sequence>
<feature type="compositionally biased region" description="Basic residues" evidence="1">
    <location>
        <begin position="332"/>
        <end position="341"/>
    </location>
</feature>
<name>A0AAD6SYK6_9AGAR</name>
<evidence type="ECO:0000256" key="1">
    <source>
        <dbReference type="SAM" id="MobiDB-lite"/>
    </source>
</evidence>
<feature type="region of interest" description="Disordered" evidence="1">
    <location>
        <begin position="646"/>
        <end position="684"/>
    </location>
</feature>
<feature type="compositionally biased region" description="Low complexity" evidence="1">
    <location>
        <begin position="245"/>
        <end position="255"/>
    </location>
</feature>
<protein>
    <submittedName>
        <fullName evidence="2">Uncharacterized protein</fullName>
    </submittedName>
</protein>
<gene>
    <name evidence="2" type="ORF">C8F04DRAFT_1345830</name>
</gene>
<feature type="compositionally biased region" description="Basic and acidic residues" evidence="1">
    <location>
        <begin position="304"/>
        <end position="331"/>
    </location>
</feature>
<dbReference type="Proteomes" id="UP001218188">
    <property type="component" value="Unassembled WGS sequence"/>
</dbReference>
<evidence type="ECO:0000313" key="3">
    <source>
        <dbReference type="Proteomes" id="UP001218188"/>
    </source>
</evidence>
<accession>A0AAD6SYK6</accession>
<feature type="compositionally biased region" description="Low complexity" evidence="1">
    <location>
        <begin position="1"/>
        <end position="12"/>
    </location>
</feature>
<comment type="caution">
    <text evidence="2">The sequence shown here is derived from an EMBL/GenBank/DDBJ whole genome shotgun (WGS) entry which is preliminary data.</text>
</comment>
<organism evidence="2 3">
    <name type="scientific">Mycena alexandri</name>
    <dbReference type="NCBI Taxonomy" id="1745969"/>
    <lineage>
        <taxon>Eukaryota</taxon>
        <taxon>Fungi</taxon>
        <taxon>Dikarya</taxon>
        <taxon>Basidiomycota</taxon>
        <taxon>Agaricomycotina</taxon>
        <taxon>Agaricomycetes</taxon>
        <taxon>Agaricomycetidae</taxon>
        <taxon>Agaricales</taxon>
        <taxon>Marasmiineae</taxon>
        <taxon>Mycenaceae</taxon>
        <taxon>Mycena</taxon>
    </lineage>
</organism>
<dbReference type="AlphaFoldDB" id="A0AAD6SYK6"/>
<reference evidence="2" key="1">
    <citation type="submission" date="2023-03" db="EMBL/GenBank/DDBJ databases">
        <title>Massive genome expansion in bonnet fungi (Mycena s.s.) driven by repeated elements and novel gene families across ecological guilds.</title>
        <authorList>
            <consortium name="Lawrence Berkeley National Laboratory"/>
            <person name="Harder C.B."/>
            <person name="Miyauchi S."/>
            <person name="Viragh M."/>
            <person name="Kuo A."/>
            <person name="Thoen E."/>
            <person name="Andreopoulos B."/>
            <person name="Lu D."/>
            <person name="Skrede I."/>
            <person name="Drula E."/>
            <person name="Henrissat B."/>
            <person name="Morin E."/>
            <person name="Kohler A."/>
            <person name="Barry K."/>
            <person name="LaButti K."/>
            <person name="Morin E."/>
            <person name="Salamov A."/>
            <person name="Lipzen A."/>
            <person name="Mereny Z."/>
            <person name="Hegedus B."/>
            <person name="Baldrian P."/>
            <person name="Stursova M."/>
            <person name="Weitz H."/>
            <person name="Taylor A."/>
            <person name="Grigoriev I.V."/>
            <person name="Nagy L.G."/>
            <person name="Martin F."/>
            <person name="Kauserud H."/>
        </authorList>
    </citation>
    <scope>NUCLEOTIDE SEQUENCE</scope>
    <source>
        <strain evidence="2">CBHHK200</strain>
    </source>
</reference>
<proteinExistence type="predicted"/>
<feature type="region of interest" description="Disordered" evidence="1">
    <location>
        <begin position="1"/>
        <end position="69"/>
    </location>
</feature>
<feature type="compositionally biased region" description="Basic and acidic residues" evidence="1">
    <location>
        <begin position="648"/>
        <end position="684"/>
    </location>
</feature>
<dbReference type="EMBL" id="JARJCM010000052">
    <property type="protein sequence ID" value="KAJ7035215.1"/>
    <property type="molecule type" value="Genomic_DNA"/>
</dbReference>
<evidence type="ECO:0000313" key="2">
    <source>
        <dbReference type="EMBL" id="KAJ7035215.1"/>
    </source>
</evidence>